<reference evidence="2" key="2">
    <citation type="submission" date="2023-06" db="EMBL/GenBank/DDBJ databases">
        <authorList>
            <consortium name="Lawrence Berkeley National Laboratory"/>
            <person name="Haridas S."/>
            <person name="Hensen N."/>
            <person name="Bonometti L."/>
            <person name="Westerberg I."/>
            <person name="Brannstrom I.O."/>
            <person name="Guillou S."/>
            <person name="Cros-Aarteil S."/>
            <person name="Calhoun S."/>
            <person name="Kuo A."/>
            <person name="Mondo S."/>
            <person name="Pangilinan J."/>
            <person name="Riley R."/>
            <person name="Labutti K."/>
            <person name="Andreopoulos B."/>
            <person name="Lipzen A."/>
            <person name="Chen C."/>
            <person name="Yanf M."/>
            <person name="Daum C."/>
            <person name="Ng V."/>
            <person name="Clum A."/>
            <person name="Steindorff A."/>
            <person name="Ohm R."/>
            <person name="Martin F."/>
            <person name="Silar P."/>
            <person name="Natvig D."/>
            <person name="Lalanne C."/>
            <person name="Gautier V."/>
            <person name="Ament-Velasquez S.L."/>
            <person name="Kruys A."/>
            <person name="Hutchinson M.I."/>
            <person name="Powell A.J."/>
            <person name="Barry K."/>
            <person name="Miller A.N."/>
            <person name="Grigoriev I.V."/>
            <person name="Debuchy R."/>
            <person name="Gladieux P."/>
            <person name="Thoren M.H."/>
            <person name="Johannesson H."/>
        </authorList>
    </citation>
    <scope>NUCLEOTIDE SEQUENCE</scope>
    <source>
        <strain evidence="2">CBS 314.62</strain>
    </source>
</reference>
<dbReference type="EMBL" id="JAULSO010000001">
    <property type="protein sequence ID" value="KAK3692060.1"/>
    <property type="molecule type" value="Genomic_DNA"/>
</dbReference>
<comment type="caution">
    <text evidence="2">The sequence shown here is derived from an EMBL/GenBank/DDBJ whole genome shotgun (WGS) entry which is preliminary data.</text>
</comment>
<keyword evidence="1" id="KW-1133">Transmembrane helix</keyword>
<dbReference type="AlphaFoldDB" id="A0AAE0XES6"/>
<name>A0AAE0XES6_9PEZI</name>
<keyword evidence="1" id="KW-0472">Membrane</keyword>
<feature type="transmembrane region" description="Helical" evidence="1">
    <location>
        <begin position="12"/>
        <end position="34"/>
    </location>
</feature>
<evidence type="ECO:0000313" key="3">
    <source>
        <dbReference type="Proteomes" id="UP001270362"/>
    </source>
</evidence>
<feature type="transmembrane region" description="Helical" evidence="1">
    <location>
        <begin position="54"/>
        <end position="76"/>
    </location>
</feature>
<protein>
    <submittedName>
        <fullName evidence="2">Uncharacterized protein</fullName>
    </submittedName>
</protein>
<evidence type="ECO:0000256" key="1">
    <source>
        <dbReference type="SAM" id="Phobius"/>
    </source>
</evidence>
<accession>A0AAE0XES6</accession>
<organism evidence="2 3">
    <name type="scientific">Podospora appendiculata</name>
    <dbReference type="NCBI Taxonomy" id="314037"/>
    <lineage>
        <taxon>Eukaryota</taxon>
        <taxon>Fungi</taxon>
        <taxon>Dikarya</taxon>
        <taxon>Ascomycota</taxon>
        <taxon>Pezizomycotina</taxon>
        <taxon>Sordariomycetes</taxon>
        <taxon>Sordariomycetidae</taxon>
        <taxon>Sordariales</taxon>
        <taxon>Podosporaceae</taxon>
        <taxon>Podospora</taxon>
    </lineage>
</organism>
<proteinExistence type="predicted"/>
<keyword evidence="1" id="KW-0812">Transmembrane</keyword>
<gene>
    <name evidence="2" type="ORF">B0T22DRAFT_2970</name>
</gene>
<dbReference type="Proteomes" id="UP001270362">
    <property type="component" value="Unassembled WGS sequence"/>
</dbReference>
<keyword evidence="3" id="KW-1185">Reference proteome</keyword>
<sequence>MGVGGWGRGGFFYRFFFTSFYSGYWCFSTVYLLYPFTYLPILSTLDHHAIPYLLHPLIYILSGQFRSCVCFLAFVVPWQVHKRVGLVSFLHKRHVGKIGCYMSLEEMERDERCSTAGVG</sequence>
<evidence type="ECO:0000313" key="2">
    <source>
        <dbReference type="EMBL" id="KAK3692060.1"/>
    </source>
</evidence>
<reference evidence="2" key="1">
    <citation type="journal article" date="2023" name="Mol. Phylogenet. Evol.">
        <title>Genome-scale phylogeny and comparative genomics of the fungal order Sordariales.</title>
        <authorList>
            <person name="Hensen N."/>
            <person name="Bonometti L."/>
            <person name="Westerberg I."/>
            <person name="Brannstrom I.O."/>
            <person name="Guillou S."/>
            <person name="Cros-Aarteil S."/>
            <person name="Calhoun S."/>
            <person name="Haridas S."/>
            <person name="Kuo A."/>
            <person name="Mondo S."/>
            <person name="Pangilinan J."/>
            <person name="Riley R."/>
            <person name="LaButti K."/>
            <person name="Andreopoulos B."/>
            <person name="Lipzen A."/>
            <person name="Chen C."/>
            <person name="Yan M."/>
            <person name="Daum C."/>
            <person name="Ng V."/>
            <person name="Clum A."/>
            <person name="Steindorff A."/>
            <person name="Ohm R.A."/>
            <person name="Martin F."/>
            <person name="Silar P."/>
            <person name="Natvig D.O."/>
            <person name="Lalanne C."/>
            <person name="Gautier V."/>
            <person name="Ament-Velasquez S.L."/>
            <person name="Kruys A."/>
            <person name="Hutchinson M.I."/>
            <person name="Powell A.J."/>
            <person name="Barry K."/>
            <person name="Miller A.N."/>
            <person name="Grigoriev I.V."/>
            <person name="Debuchy R."/>
            <person name="Gladieux P."/>
            <person name="Hiltunen Thoren M."/>
            <person name="Johannesson H."/>
        </authorList>
    </citation>
    <scope>NUCLEOTIDE SEQUENCE</scope>
    <source>
        <strain evidence="2">CBS 314.62</strain>
    </source>
</reference>